<sequence>MGNFKSKPTPSLDGSSSSSSTTKSRAIDKQIKADQKRMKKEVKLLLLGAGESGKSTVLKQMRLIHASGFKASEREGFRIVVFFNIFNTIQTLLEALEVLDLELTDPISKNYASLFIDIPSLEENQPFPGIYHEPLKHLWNNESIQIAFRKGNMFALHDNISYFFEKIDTLWDPKYMPTDQDIIRCRAKTTGIVETTFHLGPLIYRMFDVGGQRSERKKWIHCFDNVTAILFVVAISGYDQCLAEDRDSNQASSSTLMLFDTTCNSHWFVQTSMILLLNKIDIFKKKITYSPIADYFPDYSGQVENYDTARHYFKTKFQRLNHKPDKRVYVHFTDATDTTLLQHVMMAVSDIILNENLKSIMM</sequence>
<gene>
    <name evidence="9" type="ORF">HMPREF1544_04152</name>
</gene>
<dbReference type="GO" id="GO:0007186">
    <property type="term" value="P:G protein-coupled receptor signaling pathway"/>
    <property type="evidence" value="ECO:0007669"/>
    <property type="project" value="InterPro"/>
</dbReference>
<dbReference type="InterPro" id="IPR001019">
    <property type="entry name" value="Gprotein_alpha_su"/>
</dbReference>
<feature type="binding site" evidence="6">
    <location>
        <begin position="208"/>
        <end position="212"/>
    </location>
    <ligand>
        <name>GTP</name>
        <dbReference type="ChEBI" id="CHEBI:37565"/>
    </ligand>
</feature>
<feature type="binding site" evidence="6">
    <location>
        <position position="335"/>
    </location>
    <ligand>
        <name>GTP</name>
        <dbReference type="ChEBI" id="CHEBI:37565"/>
    </ligand>
</feature>
<feature type="binding site" evidence="7">
    <location>
        <position position="189"/>
    </location>
    <ligand>
        <name>Mg(2+)</name>
        <dbReference type="ChEBI" id="CHEBI:18420"/>
    </ligand>
</feature>
<feature type="binding site" evidence="7">
    <location>
        <position position="55"/>
    </location>
    <ligand>
        <name>Mg(2+)</name>
        <dbReference type="ChEBI" id="CHEBI:18420"/>
    </ligand>
</feature>
<keyword evidence="2 6" id="KW-0547">Nucleotide-binding</keyword>
<dbReference type="SMART" id="SM00275">
    <property type="entry name" value="G_alpha"/>
    <property type="match status" value="1"/>
</dbReference>
<keyword evidence="4 6" id="KW-0342">GTP-binding</keyword>
<reference evidence="10" key="1">
    <citation type="submission" date="2013-05" db="EMBL/GenBank/DDBJ databases">
        <title>The Genome sequence of Mucor circinelloides f. circinelloides 1006PhL.</title>
        <authorList>
            <consortium name="The Broad Institute Genomics Platform"/>
            <person name="Cuomo C."/>
            <person name="Earl A."/>
            <person name="Findley K."/>
            <person name="Lee S.C."/>
            <person name="Walker B."/>
            <person name="Young S."/>
            <person name="Zeng Q."/>
            <person name="Gargeya S."/>
            <person name="Fitzgerald M."/>
            <person name="Haas B."/>
            <person name="Abouelleil A."/>
            <person name="Allen A.W."/>
            <person name="Alvarado L."/>
            <person name="Arachchi H.M."/>
            <person name="Berlin A.M."/>
            <person name="Chapman S.B."/>
            <person name="Gainer-Dewar J."/>
            <person name="Goldberg J."/>
            <person name="Griggs A."/>
            <person name="Gujja S."/>
            <person name="Hansen M."/>
            <person name="Howarth C."/>
            <person name="Imamovic A."/>
            <person name="Ireland A."/>
            <person name="Larimer J."/>
            <person name="McCowan C."/>
            <person name="Murphy C."/>
            <person name="Pearson M."/>
            <person name="Poon T.W."/>
            <person name="Priest M."/>
            <person name="Roberts A."/>
            <person name="Saif S."/>
            <person name="Shea T."/>
            <person name="Sisk P."/>
            <person name="Sykes S."/>
            <person name="Wortman J."/>
            <person name="Nusbaum C."/>
            <person name="Birren B."/>
        </authorList>
    </citation>
    <scope>NUCLEOTIDE SEQUENCE [LARGE SCALE GENOMIC DNA]</scope>
    <source>
        <strain evidence="10">1006PhL</strain>
    </source>
</reference>
<dbReference type="OMA" id="RFACMRC"/>
<dbReference type="eggNOG" id="KOG0082">
    <property type="taxonomic scope" value="Eukaryota"/>
</dbReference>
<dbReference type="PANTHER" id="PTHR10218:SF242">
    <property type="entry name" value="GUANINE NUCLEOTIDE-BINDING PROTEIN ALPHA-1 SUBUNIT"/>
    <property type="match status" value="1"/>
</dbReference>
<dbReference type="EMBL" id="KE123941">
    <property type="protein sequence ID" value="EPB89029.1"/>
    <property type="molecule type" value="Genomic_DNA"/>
</dbReference>
<evidence type="ECO:0000313" key="9">
    <source>
        <dbReference type="EMBL" id="EPB89029.1"/>
    </source>
</evidence>
<dbReference type="FunFam" id="3.40.50.300:FF:000692">
    <property type="entry name" value="Guanine nucleotide-binding protein subunit alpha"/>
    <property type="match status" value="1"/>
</dbReference>
<dbReference type="OrthoDB" id="5817230at2759"/>
<proteinExistence type="predicted"/>
<dbReference type="CDD" id="cd00066">
    <property type="entry name" value="G-alpha"/>
    <property type="match status" value="1"/>
</dbReference>
<evidence type="ECO:0000256" key="1">
    <source>
        <dbReference type="ARBA" id="ARBA00022723"/>
    </source>
</evidence>
<organism evidence="9 10">
    <name type="scientific">Mucor circinelloides f. circinelloides (strain 1006PhL)</name>
    <name type="common">Mucormycosis agent</name>
    <name type="synonym">Calyptromyces circinelloides</name>
    <dbReference type="NCBI Taxonomy" id="1220926"/>
    <lineage>
        <taxon>Eukaryota</taxon>
        <taxon>Fungi</taxon>
        <taxon>Fungi incertae sedis</taxon>
        <taxon>Mucoromycota</taxon>
        <taxon>Mucoromycotina</taxon>
        <taxon>Mucoromycetes</taxon>
        <taxon>Mucorales</taxon>
        <taxon>Mucorineae</taxon>
        <taxon>Mucoraceae</taxon>
        <taxon>Mucor</taxon>
    </lineage>
</organism>
<dbReference type="AlphaFoldDB" id="S2JGM7"/>
<evidence type="ECO:0000256" key="7">
    <source>
        <dbReference type="PIRSR" id="PIRSR601019-2"/>
    </source>
</evidence>
<dbReference type="InterPro" id="IPR011025">
    <property type="entry name" value="GproteinA_insert"/>
</dbReference>
<evidence type="ECO:0000256" key="6">
    <source>
        <dbReference type="PIRSR" id="PIRSR601019-1"/>
    </source>
</evidence>
<dbReference type="GO" id="GO:0003924">
    <property type="term" value="F:GTPase activity"/>
    <property type="evidence" value="ECO:0007669"/>
    <property type="project" value="InterPro"/>
</dbReference>
<dbReference type="Gene3D" id="1.10.400.10">
    <property type="entry name" value="GI Alpha 1, domain 2-like"/>
    <property type="match status" value="1"/>
</dbReference>
<dbReference type="InParanoid" id="S2JGM7"/>
<feature type="binding site" evidence="6">
    <location>
        <begin position="278"/>
        <end position="281"/>
    </location>
    <ligand>
        <name>GTP</name>
        <dbReference type="ChEBI" id="CHEBI:37565"/>
    </ligand>
</feature>
<dbReference type="Pfam" id="PF00503">
    <property type="entry name" value="G-alpha"/>
    <property type="match status" value="1"/>
</dbReference>
<dbReference type="PANTHER" id="PTHR10218">
    <property type="entry name" value="GTP-BINDING PROTEIN ALPHA SUBUNIT"/>
    <property type="match status" value="1"/>
</dbReference>
<dbReference type="InterPro" id="IPR002975">
    <property type="entry name" value="Fungi_Gprotein_alpha"/>
</dbReference>
<dbReference type="GO" id="GO:0046872">
    <property type="term" value="F:metal ion binding"/>
    <property type="evidence" value="ECO:0007669"/>
    <property type="project" value="UniProtKB-KW"/>
</dbReference>
<dbReference type="PROSITE" id="PS51882">
    <property type="entry name" value="G_ALPHA"/>
    <property type="match status" value="1"/>
</dbReference>
<dbReference type="GO" id="GO:0005737">
    <property type="term" value="C:cytoplasm"/>
    <property type="evidence" value="ECO:0007669"/>
    <property type="project" value="TreeGrafter"/>
</dbReference>
<dbReference type="PRINTS" id="PR00318">
    <property type="entry name" value="GPROTEINA"/>
</dbReference>
<dbReference type="Proteomes" id="UP000014254">
    <property type="component" value="Unassembled WGS sequence"/>
</dbReference>
<evidence type="ECO:0000256" key="2">
    <source>
        <dbReference type="ARBA" id="ARBA00022741"/>
    </source>
</evidence>
<dbReference type="GO" id="GO:0005525">
    <property type="term" value="F:GTP binding"/>
    <property type="evidence" value="ECO:0007669"/>
    <property type="project" value="UniProtKB-KW"/>
</dbReference>
<dbReference type="SUPFAM" id="SSF52540">
    <property type="entry name" value="P-loop containing nucleoside triphosphate hydrolases"/>
    <property type="match status" value="1"/>
</dbReference>
<protein>
    <submittedName>
        <fullName evidence="9">Guanine nucleotide-binding protein subunit alpha, other</fullName>
    </submittedName>
</protein>
<keyword evidence="10" id="KW-1185">Reference proteome</keyword>
<accession>S2JGM7</accession>
<dbReference type="FunCoup" id="S2JGM7">
    <property type="interactions" value="153"/>
</dbReference>
<dbReference type="GO" id="GO:0001664">
    <property type="term" value="F:G protein-coupled receptor binding"/>
    <property type="evidence" value="ECO:0007669"/>
    <property type="project" value="InterPro"/>
</dbReference>
<evidence type="ECO:0000256" key="5">
    <source>
        <dbReference type="ARBA" id="ARBA00023224"/>
    </source>
</evidence>
<feature type="compositionally biased region" description="Low complexity" evidence="8">
    <location>
        <begin position="1"/>
        <end position="24"/>
    </location>
</feature>
<dbReference type="STRING" id="1220926.S2JGM7"/>
<dbReference type="GO" id="GO:0000750">
    <property type="term" value="P:pheromone-dependent signal transduction involved in conjugation with cellular fusion"/>
    <property type="evidence" value="ECO:0007669"/>
    <property type="project" value="TreeGrafter"/>
</dbReference>
<feature type="binding site" evidence="6">
    <location>
        <begin position="51"/>
        <end position="56"/>
    </location>
    <ligand>
        <name>GTP</name>
        <dbReference type="ChEBI" id="CHEBI:37565"/>
    </ligand>
</feature>
<dbReference type="InterPro" id="IPR027417">
    <property type="entry name" value="P-loop_NTPase"/>
</dbReference>
<name>S2JGM7_MUCC1</name>
<keyword evidence="1 7" id="KW-0479">Metal-binding</keyword>
<keyword evidence="3 7" id="KW-0460">Magnesium</keyword>
<dbReference type="GO" id="GO:0005834">
    <property type="term" value="C:heterotrimeric G-protein complex"/>
    <property type="evidence" value="ECO:0007669"/>
    <property type="project" value="InterPro"/>
</dbReference>
<evidence type="ECO:0000256" key="3">
    <source>
        <dbReference type="ARBA" id="ARBA00022842"/>
    </source>
</evidence>
<dbReference type="VEuPathDB" id="FungiDB:HMPREF1544_04152"/>
<dbReference type="Gene3D" id="3.40.50.300">
    <property type="entry name" value="P-loop containing nucleotide triphosphate hydrolases"/>
    <property type="match status" value="1"/>
</dbReference>
<dbReference type="FunFam" id="3.40.50.300:FF:000563">
    <property type="entry name" value="Guanine nucleotide-binding protein alpha subunit"/>
    <property type="match status" value="1"/>
</dbReference>
<dbReference type="GO" id="GO:0031683">
    <property type="term" value="F:G-protein beta/gamma-subunit complex binding"/>
    <property type="evidence" value="ECO:0007669"/>
    <property type="project" value="InterPro"/>
</dbReference>
<evidence type="ECO:0000313" key="10">
    <source>
        <dbReference type="Proteomes" id="UP000014254"/>
    </source>
</evidence>
<dbReference type="SUPFAM" id="SSF47895">
    <property type="entry name" value="Transducin (alpha subunit), insertion domain"/>
    <property type="match status" value="1"/>
</dbReference>
<dbReference type="PRINTS" id="PR01241">
    <property type="entry name" value="GPROTEINAFNG"/>
</dbReference>
<feature type="region of interest" description="Disordered" evidence="8">
    <location>
        <begin position="1"/>
        <end position="31"/>
    </location>
</feature>
<evidence type="ECO:0000256" key="4">
    <source>
        <dbReference type="ARBA" id="ARBA00023134"/>
    </source>
</evidence>
<evidence type="ECO:0000256" key="8">
    <source>
        <dbReference type="SAM" id="MobiDB-lite"/>
    </source>
</evidence>
<keyword evidence="5" id="KW-0807">Transducer</keyword>